<dbReference type="EMBL" id="AY129337">
    <property type="protein sequence ID" value="AAN16707.1"/>
    <property type="molecule type" value="Genomic_DNA"/>
</dbReference>
<reference evidence="1 2" key="1">
    <citation type="journal article" date="2003" name="Cell">
        <title>Origins of highly mosaic mycobacteriophage genomes.</title>
        <authorList>
            <person name="Pedulla M.L."/>
            <person name="Ford M.E."/>
            <person name="Houtz J.M."/>
            <person name="Karthikeyan T."/>
            <person name="Wadsworth C."/>
            <person name="Lewis J.A."/>
            <person name="Jacobs-Sera D."/>
            <person name="Falbo J."/>
            <person name="Gross J."/>
            <person name="Pannunzio N.R."/>
            <person name="Brucker W."/>
            <person name="Kumar V."/>
            <person name="Kandasamy J."/>
            <person name="Keenan L."/>
            <person name="Bardarov S."/>
            <person name="Kriakov J."/>
            <person name="Lawrence J.G."/>
            <person name="Jacobs W.R. Jr."/>
            <person name="Hendrix R.W."/>
            <person name="Hatfull G.F."/>
        </authorList>
    </citation>
    <scope>NUCLEOTIDE SEQUENCE</scope>
</reference>
<evidence type="ECO:0000313" key="1">
    <source>
        <dbReference type="EMBL" id="AAN16707.1"/>
    </source>
</evidence>
<organismHost>
    <name type="scientific">Mycolicibacterium vaccae</name>
    <name type="common">Mycobacterium vaccae</name>
    <dbReference type="NCBI Taxonomy" id="1810"/>
</organismHost>
<gene>
    <name evidence="1" type="primary">47</name>
    <name evidence="1" type="ORF">PBI_BXZ1_47</name>
</gene>
<name>Q853N0_BPMBZ</name>
<keyword evidence="2" id="KW-1185">Reference proteome</keyword>
<evidence type="ECO:0000313" key="2">
    <source>
        <dbReference type="Proteomes" id="UP000000730"/>
    </source>
</evidence>
<dbReference type="RefSeq" id="NP_818123.1">
    <property type="nucleotide sequence ID" value="NC_004687.1"/>
</dbReference>
<dbReference type="Proteomes" id="UP000000730">
    <property type="component" value="Segment"/>
</dbReference>
<dbReference type="KEGG" id="vg:1259943"/>
<sequence>MGMNGFRLIGHLEDEVHRVTNRQAVIADRLAIVDPQTKEN</sequence>
<proteinExistence type="predicted"/>
<protein>
    <submittedName>
        <fullName evidence="1">Uncharacterized protein</fullName>
    </submittedName>
</protein>
<accession>Q853N0</accession>
<organism evidence="1 2">
    <name type="scientific">Mycobacterium phage Bxz1</name>
    <name type="common">Mycobacteriophage Bxz1</name>
    <dbReference type="NCBI Taxonomy" id="205877"/>
    <lineage>
        <taxon>Viruses</taxon>
        <taxon>Duplodnaviria</taxon>
        <taxon>Heunggongvirae</taxon>
        <taxon>Uroviricota</taxon>
        <taxon>Caudoviricetes</taxon>
        <taxon>Ceeclamvirinae</taxon>
        <taxon>Bixzunavirus</taxon>
        <taxon>Bixzunavirus Bxz1</taxon>
    </lineage>
</organism>
<organismHost>
    <name type="scientific">Mycolicibacterium smegmatis</name>
    <name type="common">Mycobacterium smegmatis</name>
    <dbReference type="NCBI Taxonomy" id="1772"/>
</organismHost>